<dbReference type="NCBIfam" id="TIGR00688">
    <property type="entry name" value="rarD"/>
    <property type="match status" value="1"/>
</dbReference>
<dbReference type="PANTHER" id="PTHR22911:SF137">
    <property type="entry name" value="SOLUTE CARRIER FAMILY 35 MEMBER G2-RELATED"/>
    <property type="match status" value="1"/>
</dbReference>
<dbReference type="Pfam" id="PF00892">
    <property type="entry name" value="EamA"/>
    <property type="match status" value="1"/>
</dbReference>
<dbReference type="PANTHER" id="PTHR22911">
    <property type="entry name" value="ACYL-MALONYL CONDENSING ENZYME-RELATED"/>
    <property type="match status" value="1"/>
</dbReference>
<dbReference type="InterPro" id="IPR037185">
    <property type="entry name" value="EmrE-like"/>
</dbReference>
<proteinExistence type="inferred from homology"/>
<keyword evidence="11" id="KW-1185">Reference proteome</keyword>
<feature type="transmembrane region" description="Helical" evidence="8">
    <location>
        <begin position="12"/>
        <end position="32"/>
    </location>
</feature>
<accession>A0A975KAE6</accession>
<feature type="transmembrane region" description="Helical" evidence="8">
    <location>
        <begin position="215"/>
        <end position="236"/>
    </location>
</feature>
<evidence type="ECO:0000256" key="8">
    <source>
        <dbReference type="SAM" id="Phobius"/>
    </source>
</evidence>
<evidence type="ECO:0000256" key="4">
    <source>
        <dbReference type="ARBA" id="ARBA00022475"/>
    </source>
</evidence>
<keyword evidence="3" id="KW-0813">Transport</keyword>
<sequence length="305" mass="32680">MPSQTQEDGSAANGMACAVGCYTMWGLLPVYFHMLQDFAPLEIVAQRLLWSLAFMLVIIALRTGLPAFGVVLRDPRLMKPLAASSALIAINWLVYIWAVHNGHVVAASLGYFLNPLINIMLGVIFLKEKLRRGQMIAVGVAATGVAILGSSALDTLWISLVIGLSFGLYGLVRKVTPVAPMRGLGAETVILAPFAAAYLLWLYQHGGYMFGKDSGSTILLTLSGAITAIPLLLFAVAAQRLSMATLGVLQYIAPTLQFLTGVLLFGETLSRGQLISFSLIWAGLILFTIDSLRGMRAARLAPAEA</sequence>
<evidence type="ECO:0000313" key="10">
    <source>
        <dbReference type="EMBL" id="QUT06367.1"/>
    </source>
</evidence>
<feature type="transmembrane region" description="Helical" evidence="8">
    <location>
        <begin position="81"/>
        <end position="98"/>
    </location>
</feature>
<evidence type="ECO:0000259" key="9">
    <source>
        <dbReference type="Pfam" id="PF00892"/>
    </source>
</evidence>
<keyword evidence="7 8" id="KW-0472">Membrane</keyword>
<feature type="transmembrane region" description="Helical" evidence="8">
    <location>
        <begin position="104"/>
        <end position="126"/>
    </location>
</feature>
<feature type="transmembrane region" description="Helical" evidence="8">
    <location>
        <begin position="184"/>
        <end position="203"/>
    </location>
</feature>
<evidence type="ECO:0000256" key="6">
    <source>
        <dbReference type="ARBA" id="ARBA00022989"/>
    </source>
</evidence>
<feature type="transmembrane region" description="Helical" evidence="8">
    <location>
        <begin position="52"/>
        <end position="72"/>
    </location>
</feature>
<keyword evidence="6 8" id="KW-1133">Transmembrane helix</keyword>
<dbReference type="AlphaFoldDB" id="A0A975KAE6"/>
<evidence type="ECO:0000256" key="2">
    <source>
        <dbReference type="ARBA" id="ARBA00007362"/>
    </source>
</evidence>
<dbReference type="EMBL" id="CP073910">
    <property type="protein sequence ID" value="QUT06367.1"/>
    <property type="molecule type" value="Genomic_DNA"/>
</dbReference>
<gene>
    <name evidence="10" type="primary">rarD</name>
    <name evidence="10" type="ORF">KFK14_02485</name>
</gene>
<evidence type="ECO:0000256" key="3">
    <source>
        <dbReference type="ARBA" id="ARBA00022448"/>
    </source>
</evidence>
<comment type="subcellular location">
    <subcellularLocation>
        <location evidence="1">Cell membrane</location>
        <topology evidence="1">Multi-pass membrane protein</topology>
    </subcellularLocation>
</comment>
<feature type="transmembrane region" description="Helical" evidence="8">
    <location>
        <begin position="156"/>
        <end position="172"/>
    </location>
</feature>
<reference evidence="10" key="1">
    <citation type="submission" date="2021-04" db="EMBL/GenBank/DDBJ databases">
        <title>Isolation of p-tert-butylphenol degrading bacteria Sphingobium phenoxybenzoativorans Tas13 from active sludge.</title>
        <authorList>
            <person name="Li Y."/>
        </authorList>
    </citation>
    <scope>NUCLEOTIDE SEQUENCE</scope>
    <source>
        <strain evidence="10">Tas13</strain>
    </source>
</reference>
<organism evidence="10 11">
    <name type="scientific">Sphingobium phenoxybenzoativorans</name>
    <dbReference type="NCBI Taxonomy" id="1592790"/>
    <lineage>
        <taxon>Bacteria</taxon>
        <taxon>Pseudomonadati</taxon>
        <taxon>Pseudomonadota</taxon>
        <taxon>Alphaproteobacteria</taxon>
        <taxon>Sphingomonadales</taxon>
        <taxon>Sphingomonadaceae</taxon>
        <taxon>Sphingobium</taxon>
    </lineage>
</organism>
<evidence type="ECO:0000256" key="1">
    <source>
        <dbReference type="ARBA" id="ARBA00004651"/>
    </source>
</evidence>
<keyword evidence="4" id="KW-1003">Cell membrane</keyword>
<evidence type="ECO:0000256" key="7">
    <source>
        <dbReference type="ARBA" id="ARBA00023136"/>
    </source>
</evidence>
<dbReference type="Proteomes" id="UP000681425">
    <property type="component" value="Chromosome"/>
</dbReference>
<dbReference type="InterPro" id="IPR000620">
    <property type="entry name" value="EamA_dom"/>
</dbReference>
<evidence type="ECO:0000313" key="11">
    <source>
        <dbReference type="Proteomes" id="UP000681425"/>
    </source>
</evidence>
<dbReference type="RefSeq" id="WP_212609752.1">
    <property type="nucleotide sequence ID" value="NZ_CP073910.1"/>
</dbReference>
<dbReference type="KEGG" id="spph:KFK14_02485"/>
<name>A0A975KAE6_9SPHN</name>
<feature type="transmembrane region" description="Helical" evidence="8">
    <location>
        <begin position="272"/>
        <end position="289"/>
    </location>
</feature>
<dbReference type="GO" id="GO:0005886">
    <property type="term" value="C:plasma membrane"/>
    <property type="evidence" value="ECO:0007669"/>
    <property type="project" value="UniProtKB-SubCell"/>
</dbReference>
<comment type="similarity">
    <text evidence="2">Belongs to the EamA transporter family.</text>
</comment>
<feature type="domain" description="EamA" evidence="9">
    <location>
        <begin position="14"/>
        <end position="148"/>
    </location>
</feature>
<dbReference type="SUPFAM" id="SSF103481">
    <property type="entry name" value="Multidrug resistance efflux transporter EmrE"/>
    <property type="match status" value="2"/>
</dbReference>
<feature type="transmembrane region" description="Helical" evidence="8">
    <location>
        <begin position="248"/>
        <end position="266"/>
    </location>
</feature>
<protein>
    <submittedName>
        <fullName evidence="10">EamA family transporter RarD</fullName>
    </submittedName>
</protein>
<keyword evidence="5 8" id="KW-0812">Transmembrane</keyword>
<dbReference type="InterPro" id="IPR004626">
    <property type="entry name" value="RarD"/>
</dbReference>
<evidence type="ECO:0000256" key="5">
    <source>
        <dbReference type="ARBA" id="ARBA00022692"/>
    </source>
</evidence>